<dbReference type="InterPro" id="IPR000683">
    <property type="entry name" value="Gfo/Idh/MocA-like_OxRdtase_N"/>
</dbReference>
<sequence>MTIGVAILGGGIFAREEHMPAVEASKDLTLKAVYSRSLKSAKTLEADESQVELYSDDSGAGKSLDDLLARSDIKAAIIALPIKNQPDYIRKVLLAGKHVLSEKPVAENVREAVDLIKWYHSEIEPKGITWAVAENVRYTASYERAAKAVKGKGKQLTFRTRMQTLVEGGKYFETDWRKVPTHQGGFLLDGGVHFTAATRMMLGKDNPLVSISAHSAQLQKHLPPVDTVEATAKSKQGTIGSISISFGTTHKGTEWAIGSVDGSVSISGNKVTVDGKTEEVQDERTGVPPEVRAWGEALAAGKMNEKQSPEEALADLELIEAMLRSGEQGGVPIKLEHQEL</sequence>
<dbReference type="AlphaFoldDB" id="A0AA39CC35"/>
<keyword evidence="4" id="KW-1185">Reference proteome</keyword>
<dbReference type="SUPFAM" id="SSF55347">
    <property type="entry name" value="Glyceraldehyde-3-phosphate dehydrogenase-like, C-terminal domain"/>
    <property type="match status" value="1"/>
</dbReference>
<dbReference type="GO" id="GO:0005737">
    <property type="term" value="C:cytoplasm"/>
    <property type="evidence" value="ECO:0007669"/>
    <property type="project" value="TreeGrafter"/>
</dbReference>
<dbReference type="Proteomes" id="UP001172673">
    <property type="component" value="Unassembled WGS sequence"/>
</dbReference>
<dbReference type="InterPro" id="IPR036291">
    <property type="entry name" value="NAD(P)-bd_dom_sf"/>
</dbReference>
<protein>
    <submittedName>
        <fullName evidence="3">Uncharacterized protein</fullName>
    </submittedName>
</protein>
<dbReference type="GO" id="GO:0016491">
    <property type="term" value="F:oxidoreductase activity"/>
    <property type="evidence" value="ECO:0007669"/>
    <property type="project" value="TreeGrafter"/>
</dbReference>
<dbReference type="GO" id="GO:0000166">
    <property type="term" value="F:nucleotide binding"/>
    <property type="evidence" value="ECO:0007669"/>
    <property type="project" value="InterPro"/>
</dbReference>
<gene>
    <name evidence="3" type="ORF">H2200_012545</name>
</gene>
<dbReference type="PANTHER" id="PTHR42840">
    <property type="entry name" value="NAD(P)-BINDING ROSSMANN-FOLD SUPERFAMILY PROTEIN-RELATED"/>
    <property type="match status" value="1"/>
</dbReference>
<dbReference type="InterPro" id="IPR004104">
    <property type="entry name" value="Gfo/Idh/MocA-like_OxRdtase_C"/>
</dbReference>
<comment type="caution">
    <text evidence="3">The sequence shown here is derived from an EMBL/GenBank/DDBJ whole genome shotgun (WGS) entry which is preliminary data.</text>
</comment>
<organism evidence="3 4">
    <name type="scientific">Cladophialophora chaetospira</name>
    <dbReference type="NCBI Taxonomy" id="386627"/>
    <lineage>
        <taxon>Eukaryota</taxon>
        <taxon>Fungi</taxon>
        <taxon>Dikarya</taxon>
        <taxon>Ascomycota</taxon>
        <taxon>Pezizomycotina</taxon>
        <taxon>Eurotiomycetes</taxon>
        <taxon>Chaetothyriomycetidae</taxon>
        <taxon>Chaetothyriales</taxon>
        <taxon>Herpotrichiellaceae</taxon>
        <taxon>Cladophialophora</taxon>
    </lineage>
</organism>
<dbReference type="Gene3D" id="3.30.360.10">
    <property type="entry name" value="Dihydrodipicolinate Reductase, domain 2"/>
    <property type="match status" value="1"/>
</dbReference>
<feature type="domain" description="Gfo/Idh/MocA-like oxidoreductase C-terminal" evidence="2">
    <location>
        <begin position="169"/>
        <end position="335"/>
    </location>
</feature>
<dbReference type="PANTHER" id="PTHR42840:SF5">
    <property type="entry name" value="NAD(P)-BINDING ROSSMANN-FOLD SUPERFAMILY PROTEIN"/>
    <property type="match status" value="1"/>
</dbReference>
<evidence type="ECO:0000259" key="2">
    <source>
        <dbReference type="Pfam" id="PF02894"/>
    </source>
</evidence>
<evidence type="ECO:0000259" key="1">
    <source>
        <dbReference type="Pfam" id="PF01408"/>
    </source>
</evidence>
<dbReference type="Pfam" id="PF01408">
    <property type="entry name" value="GFO_IDH_MocA"/>
    <property type="match status" value="1"/>
</dbReference>
<evidence type="ECO:0000313" key="4">
    <source>
        <dbReference type="Proteomes" id="UP001172673"/>
    </source>
</evidence>
<evidence type="ECO:0000313" key="3">
    <source>
        <dbReference type="EMBL" id="KAJ9602765.1"/>
    </source>
</evidence>
<feature type="domain" description="Gfo/Idh/MocA-like oxidoreductase N-terminal" evidence="1">
    <location>
        <begin position="3"/>
        <end position="117"/>
    </location>
</feature>
<dbReference type="Gene3D" id="3.40.50.720">
    <property type="entry name" value="NAD(P)-binding Rossmann-like Domain"/>
    <property type="match status" value="1"/>
</dbReference>
<accession>A0AA39CC35</accession>
<name>A0AA39CC35_9EURO</name>
<reference evidence="3" key="1">
    <citation type="submission" date="2022-10" db="EMBL/GenBank/DDBJ databases">
        <title>Culturing micro-colonial fungi from biological soil crusts in the Mojave desert and describing Neophaeococcomyces mojavensis, and introducing the new genera and species Taxawa tesnikishii.</title>
        <authorList>
            <person name="Kurbessoian T."/>
            <person name="Stajich J.E."/>
        </authorList>
    </citation>
    <scope>NUCLEOTIDE SEQUENCE</scope>
    <source>
        <strain evidence="3">TK_41</strain>
    </source>
</reference>
<dbReference type="SUPFAM" id="SSF51735">
    <property type="entry name" value="NAD(P)-binding Rossmann-fold domains"/>
    <property type="match status" value="1"/>
</dbReference>
<proteinExistence type="predicted"/>
<dbReference type="GO" id="GO:0006740">
    <property type="term" value="P:NADPH regeneration"/>
    <property type="evidence" value="ECO:0007669"/>
    <property type="project" value="TreeGrafter"/>
</dbReference>
<dbReference type="Pfam" id="PF02894">
    <property type="entry name" value="GFO_IDH_MocA_C"/>
    <property type="match status" value="1"/>
</dbReference>
<dbReference type="EMBL" id="JAPDRK010000024">
    <property type="protein sequence ID" value="KAJ9602765.1"/>
    <property type="molecule type" value="Genomic_DNA"/>
</dbReference>